<keyword evidence="4" id="KW-0378">Hydrolase</keyword>
<comment type="cofactor">
    <cofactor evidence="1">
        <name>Zn(2+)</name>
        <dbReference type="ChEBI" id="CHEBI:29105"/>
    </cofactor>
</comment>
<feature type="domain" description="Peptidase M14" evidence="11">
    <location>
        <begin position="75"/>
        <end position="381"/>
    </location>
</feature>
<feature type="region of interest" description="Disordered" evidence="8">
    <location>
        <begin position="50"/>
        <end position="70"/>
    </location>
</feature>
<accession>A0ABS5M6G0</accession>
<keyword evidence="5" id="KW-0862">Zinc</keyword>
<protein>
    <submittedName>
        <fullName evidence="12">Peptidase M14</fullName>
    </submittedName>
</protein>
<feature type="chain" id="PRO_5046230437" evidence="10">
    <location>
        <begin position="32"/>
        <end position="1084"/>
    </location>
</feature>
<dbReference type="Proteomes" id="UP000811492">
    <property type="component" value="Unassembled WGS sequence"/>
</dbReference>
<keyword evidence="9" id="KW-1133">Transmembrane helix</keyword>
<proteinExistence type="inferred from homology"/>
<dbReference type="SUPFAM" id="SSF53187">
    <property type="entry name" value="Zn-dependent exopeptidases"/>
    <property type="match status" value="1"/>
</dbReference>
<keyword evidence="13" id="KW-1185">Reference proteome</keyword>
<keyword evidence="9" id="KW-0812">Transmembrane</keyword>
<evidence type="ECO:0000256" key="1">
    <source>
        <dbReference type="ARBA" id="ARBA00001947"/>
    </source>
</evidence>
<dbReference type="Gene3D" id="3.40.630.10">
    <property type="entry name" value="Zn peptidases"/>
    <property type="match status" value="1"/>
</dbReference>
<organism evidence="12 13">
    <name type="scientific">Leucobacter manosquensis</name>
    <dbReference type="NCBI Taxonomy" id="2810611"/>
    <lineage>
        <taxon>Bacteria</taxon>
        <taxon>Bacillati</taxon>
        <taxon>Actinomycetota</taxon>
        <taxon>Actinomycetes</taxon>
        <taxon>Micrococcales</taxon>
        <taxon>Microbacteriaceae</taxon>
        <taxon>Leucobacter</taxon>
    </lineage>
</organism>
<evidence type="ECO:0000313" key="13">
    <source>
        <dbReference type="Proteomes" id="UP000811492"/>
    </source>
</evidence>
<dbReference type="InterPro" id="IPR000834">
    <property type="entry name" value="Peptidase_M14"/>
</dbReference>
<dbReference type="RefSeq" id="WP_211649593.1">
    <property type="nucleotide sequence ID" value="NZ_JAFEVO010000001.1"/>
</dbReference>
<name>A0ABS5M6G0_9MICO</name>
<feature type="transmembrane region" description="Helical" evidence="9">
    <location>
        <begin position="1053"/>
        <end position="1073"/>
    </location>
</feature>
<keyword evidence="10" id="KW-0732">Signal</keyword>
<keyword evidence="9" id="KW-0472">Membrane</keyword>
<dbReference type="SMART" id="SM00631">
    <property type="entry name" value="Zn_pept"/>
    <property type="match status" value="1"/>
</dbReference>
<dbReference type="PANTHER" id="PTHR11705">
    <property type="entry name" value="PROTEASE FAMILY M14 CARBOXYPEPTIDASE A,B"/>
    <property type="match status" value="1"/>
</dbReference>
<dbReference type="Pfam" id="PF00246">
    <property type="entry name" value="Peptidase_M14"/>
    <property type="match status" value="1"/>
</dbReference>
<feature type="region of interest" description="Disordered" evidence="8">
    <location>
        <begin position="977"/>
        <end position="996"/>
    </location>
</feature>
<comment type="caution">
    <text evidence="12">The sequence shown here is derived from an EMBL/GenBank/DDBJ whole genome shotgun (WGS) entry which is preliminary data.</text>
</comment>
<dbReference type="PROSITE" id="PS52035">
    <property type="entry name" value="PEPTIDASE_M14"/>
    <property type="match status" value="1"/>
</dbReference>
<keyword evidence="3" id="KW-0645">Protease</keyword>
<sequence length="1084" mass="111657">MVTKRSSTAMIGAGALVAALFVGGIPTAATAAPGDAPTPITYEISDRVQGPASYPVQSPLPEAPDDANDRSIARGAVPYAEVARTVNRLMTESDRVSAQVVGSSVQGRDIQLVTLTSPETAEQTAQQRAWKERIKQDPAGASADTALTEGYKVPIWFNGNIHGNEWEGADIILEYIEKLATSEDPAIVEMLEQYRFYFTVTNNPDGRVNGTRANADGFDANRDMITGVTPESRVIRDLAGIIQPTFYVDLHGYTDVLQIEPCGPPHGENYEYDLFLPHAYSAALAIEQAVVGANIEGNTYVGADGNATTENTGKILIPYRDIRSGWDDWPPLFTPQFLAYQGAVTNTVELPLGRGGNPDQAESQRRTDVNVEVGMVTVESATDYFATNSAALLQNQMEIFRRGDAGEPLKSIPADPNPADYPGMPHEWIDVWDETDVYGAEFPRAYVIPENTDQQRSVTDAARLVDQLIANGVEVSRATSPLTAGDTTYPAGSYVVDMHQPLRGMANVLLADGSDITERVPDMYDMSAWSLSLLWGADVFPVGASQDASLDGVGLEAVAAAAPTGVLPDAAGYLELETPGAAEYQAINVLLEQGVAVSSFADGSVIIGGDEATRAAALAVADAYGVQFTATTGVRLLTETSTALKPLRVAYTGNQDDRVTLNRLGFTDQVRVDAASLTADPSLLDDVDVLWVGGNLAFTAAQTAGADAVAAFIAAGNGVAGRGTAVANVANAFGLTQVTATAGTNSSNGIVRVDNTEGGLLSTYPQDTAFVTPAVWYTGLAENAVIEQSYAAENLFVSGHWADGEGTGRAAAAGQASAISAVAESGSELVMFGTSVNYRTHPVGSYPWIARALFEVNANAGTAVPVTLGEEHLTDDTRGGVQVPDEIEIGASFDVTFADIADGTEVALSYFGAGVPASDSTEPAAMSLLAMGTVTGNTLTVDALPEGIEPGELRIAATRDAGAVLIGWDDTVAVAAEVPGGDPGAEADGTAAGGAAGAADGGASGAAAGAADGSASAGGASAGGASASADAASANGAADGGRGELSNTGGMELTGGIALALLLVLGGGAVLVARRKRLAQETGA</sequence>
<evidence type="ECO:0000256" key="5">
    <source>
        <dbReference type="ARBA" id="ARBA00022833"/>
    </source>
</evidence>
<evidence type="ECO:0000256" key="3">
    <source>
        <dbReference type="ARBA" id="ARBA00022670"/>
    </source>
</evidence>
<evidence type="ECO:0000256" key="8">
    <source>
        <dbReference type="SAM" id="MobiDB-lite"/>
    </source>
</evidence>
<evidence type="ECO:0000256" key="6">
    <source>
        <dbReference type="ARBA" id="ARBA00023049"/>
    </source>
</evidence>
<gene>
    <name evidence="12" type="ORF">JSQ98_10345</name>
</gene>
<evidence type="ECO:0000256" key="4">
    <source>
        <dbReference type="ARBA" id="ARBA00022801"/>
    </source>
</evidence>
<feature type="active site" description="Proton donor/acceptor" evidence="7">
    <location>
        <position position="349"/>
    </location>
</feature>
<comment type="similarity">
    <text evidence="2 7">Belongs to the peptidase M14 family.</text>
</comment>
<dbReference type="PANTHER" id="PTHR11705:SF143">
    <property type="entry name" value="SLL0236 PROTEIN"/>
    <property type="match status" value="1"/>
</dbReference>
<feature type="signal peptide" evidence="10">
    <location>
        <begin position="1"/>
        <end position="31"/>
    </location>
</feature>
<evidence type="ECO:0000256" key="10">
    <source>
        <dbReference type="SAM" id="SignalP"/>
    </source>
</evidence>
<evidence type="ECO:0000256" key="2">
    <source>
        <dbReference type="ARBA" id="ARBA00005988"/>
    </source>
</evidence>
<evidence type="ECO:0000256" key="7">
    <source>
        <dbReference type="PROSITE-ProRule" id="PRU01379"/>
    </source>
</evidence>
<evidence type="ECO:0000256" key="9">
    <source>
        <dbReference type="SAM" id="Phobius"/>
    </source>
</evidence>
<dbReference type="EMBL" id="JAFEVO010000001">
    <property type="protein sequence ID" value="MBS3182585.1"/>
    <property type="molecule type" value="Genomic_DNA"/>
</dbReference>
<keyword evidence="6" id="KW-0482">Metalloprotease</keyword>
<evidence type="ECO:0000259" key="11">
    <source>
        <dbReference type="PROSITE" id="PS52035"/>
    </source>
</evidence>
<reference evidence="12 13" key="1">
    <citation type="submission" date="2021-02" db="EMBL/GenBank/DDBJ databases">
        <title>Draft genome and description of Leucobacter sp nov strain Marseille-Q4368.</title>
        <authorList>
            <person name="Boxberger M."/>
            <person name="La Scola B."/>
        </authorList>
    </citation>
    <scope>NUCLEOTIDE SEQUENCE [LARGE SCALE GENOMIC DNA]</scope>
    <source>
        <strain evidence="12 13">Marseille-Q4368</strain>
    </source>
</reference>
<evidence type="ECO:0000313" key="12">
    <source>
        <dbReference type="EMBL" id="MBS3182585.1"/>
    </source>
</evidence>